<evidence type="ECO:0000313" key="2">
    <source>
        <dbReference type="EMBL" id="KAH7245800.1"/>
    </source>
</evidence>
<proteinExistence type="predicted"/>
<sequence>MHNVEQPGGAGTLSTPTPSIVNTGDLNEMARGCDNRDRPSRDLFTLGLLDDVRTLGLPMYHPREIETQLVAVPESVACNMDGKKKWNHHRCYVPPRPHPGYWLPEEKAFLVSLTGPTEAIEPASIMRILLTLRSSDYRTALVTVSTPLIQQQPIFQMAIADVATLLATRSSRRNSHNVIKIYACLMGYRQLCQTHLYFKTKIKIIACSW</sequence>
<gene>
    <name evidence="2" type="ORF">BKA59DRAFT_527629</name>
</gene>
<dbReference type="Proteomes" id="UP000813427">
    <property type="component" value="Unassembled WGS sequence"/>
</dbReference>
<accession>A0A8K0RYR0</accession>
<reference evidence="2" key="1">
    <citation type="journal article" date="2021" name="Nat. Commun.">
        <title>Genetic determinants of endophytism in the Arabidopsis root mycobiome.</title>
        <authorList>
            <person name="Mesny F."/>
            <person name="Miyauchi S."/>
            <person name="Thiergart T."/>
            <person name="Pickel B."/>
            <person name="Atanasova L."/>
            <person name="Karlsson M."/>
            <person name="Huettel B."/>
            <person name="Barry K.W."/>
            <person name="Haridas S."/>
            <person name="Chen C."/>
            <person name="Bauer D."/>
            <person name="Andreopoulos W."/>
            <person name="Pangilinan J."/>
            <person name="LaButti K."/>
            <person name="Riley R."/>
            <person name="Lipzen A."/>
            <person name="Clum A."/>
            <person name="Drula E."/>
            <person name="Henrissat B."/>
            <person name="Kohler A."/>
            <person name="Grigoriev I.V."/>
            <person name="Martin F.M."/>
            <person name="Hacquard S."/>
        </authorList>
    </citation>
    <scope>NUCLEOTIDE SEQUENCE</scope>
    <source>
        <strain evidence="2">MPI-SDFR-AT-0068</strain>
    </source>
</reference>
<feature type="compositionally biased region" description="Polar residues" evidence="1">
    <location>
        <begin position="12"/>
        <end position="21"/>
    </location>
</feature>
<protein>
    <submittedName>
        <fullName evidence="2">Uncharacterized protein</fullName>
    </submittedName>
</protein>
<keyword evidence="3" id="KW-1185">Reference proteome</keyword>
<dbReference type="EMBL" id="JAGPXF010000004">
    <property type="protein sequence ID" value="KAH7245800.1"/>
    <property type="molecule type" value="Genomic_DNA"/>
</dbReference>
<name>A0A8K0RYR0_9HYPO</name>
<dbReference type="AlphaFoldDB" id="A0A8K0RYR0"/>
<organism evidence="2 3">
    <name type="scientific">Fusarium tricinctum</name>
    <dbReference type="NCBI Taxonomy" id="61284"/>
    <lineage>
        <taxon>Eukaryota</taxon>
        <taxon>Fungi</taxon>
        <taxon>Dikarya</taxon>
        <taxon>Ascomycota</taxon>
        <taxon>Pezizomycotina</taxon>
        <taxon>Sordariomycetes</taxon>
        <taxon>Hypocreomycetidae</taxon>
        <taxon>Hypocreales</taxon>
        <taxon>Nectriaceae</taxon>
        <taxon>Fusarium</taxon>
        <taxon>Fusarium tricinctum species complex</taxon>
    </lineage>
</organism>
<feature type="region of interest" description="Disordered" evidence="1">
    <location>
        <begin position="1"/>
        <end position="21"/>
    </location>
</feature>
<dbReference type="OrthoDB" id="5079772at2759"/>
<evidence type="ECO:0000256" key="1">
    <source>
        <dbReference type="SAM" id="MobiDB-lite"/>
    </source>
</evidence>
<comment type="caution">
    <text evidence="2">The sequence shown here is derived from an EMBL/GenBank/DDBJ whole genome shotgun (WGS) entry which is preliminary data.</text>
</comment>
<evidence type="ECO:0000313" key="3">
    <source>
        <dbReference type="Proteomes" id="UP000813427"/>
    </source>
</evidence>